<keyword evidence="6" id="KW-0479">Metal-binding</keyword>
<evidence type="ECO:0000256" key="1">
    <source>
        <dbReference type="ARBA" id="ARBA00001946"/>
    </source>
</evidence>
<reference evidence="11" key="1">
    <citation type="journal article" date="2022" name="Int. J. Syst. Evol. Microbiol.">
        <title>Pseudomonas aegrilactucae sp. nov. and Pseudomonas morbosilactucae sp. nov., pathogens causing bacterial rot of lettuce in Japan.</title>
        <authorList>
            <person name="Sawada H."/>
            <person name="Fujikawa T."/>
            <person name="Satou M."/>
        </authorList>
    </citation>
    <scope>NUCLEOTIDE SEQUENCE</scope>
    <source>
        <strain evidence="11">0166_1</strain>
    </source>
</reference>
<evidence type="ECO:0000256" key="2">
    <source>
        <dbReference type="ARBA" id="ARBA00011955"/>
    </source>
</evidence>
<evidence type="ECO:0000256" key="3">
    <source>
        <dbReference type="ARBA" id="ARBA00016337"/>
    </source>
</evidence>
<evidence type="ECO:0000313" key="12">
    <source>
        <dbReference type="Proteomes" id="UP001162834"/>
    </source>
</evidence>
<dbReference type="InterPro" id="IPR003374">
    <property type="entry name" value="ApbE-like_sf"/>
</dbReference>
<dbReference type="GO" id="GO:0046872">
    <property type="term" value="F:metal ion binding"/>
    <property type="evidence" value="ECO:0007669"/>
    <property type="project" value="UniProtKB-KW"/>
</dbReference>
<dbReference type="GO" id="GO:0016740">
    <property type="term" value="F:transferase activity"/>
    <property type="evidence" value="ECO:0007669"/>
    <property type="project" value="UniProtKB-KW"/>
</dbReference>
<dbReference type="EC" id="2.7.1.180" evidence="2"/>
<evidence type="ECO:0000256" key="5">
    <source>
        <dbReference type="ARBA" id="ARBA00022679"/>
    </source>
</evidence>
<evidence type="ECO:0000256" key="6">
    <source>
        <dbReference type="ARBA" id="ARBA00022723"/>
    </source>
</evidence>
<dbReference type="Pfam" id="PF02424">
    <property type="entry name" value="ApbE"/>
    <property type="match status" value="1"/>
</dbReference>
<dbReference type="PANTHER" id="PTHR30040">
    <property type="entry name" value="THIAMINE BIOSYNTHESIS LIPOPROTEIN APBE"/>
    <property type="match status" value="1"/>
</dbReference>
<gene>
    <name evidence="11" type="ORF">DSM104329_00735</name>
</gene>
<evidence type="ECO:0000313" key="11">
    <source>
        <dbReference type="EMBL" id="UGS34358.1"/>
    </source>
</evidence>
<evidence type="ECO:0000256" key="9">
    <source>
        <dbReference type="ARBA" id="ARBA00031306"/>
    </source>
</evidence>
<dbReference type="Proteomes" id="UP001162834">
    <property type="component" value="Chromosome"/>
</dbReference>
<keyword evidence="12" id="KW-1185">Reference proteome</keyword>
<dbReference type="AlphaFoldDB" id="A0A9E6XUH8"/>
<dbReference type="SUPFAM" id="SSF143631">
    <property type="entry name" value="ApbE-like"/>
    <property type="match status" value="1"/>
</dbReference>
<dbReference type="RefSeq" id="WP_259314038.1">
    <property type="nucleotide sequence ID" value="NZ_CP087164.1"/>
</dbReference>
<name>A0A9E6XUH8_9ACTN</name>
<keyword evidence="8" id="KW-0460">Magnesium</keyword>
<keyword evidence="7" id="KW-0274">FAD</keyword>
<protein>
    <recommendedName>
        <fullName evidence="3">FAD:protein FMN transferase</fullName>
        <ecNumber evidence="2">2.7.1.180</ecNumber>
    </recommendedName>
    <alternativeName>
        <fullName evidence="9">Flavin transferase</fullName>
    </alternativeName>
</protein>
<dbReference type="EMBL" id="CP087164">
    <property type="protein sequence ID" value="UGS34358.1"/>
    <property type="molecule type" value="Genomic_DNA"/>
</dbReference>
<comment type="cofactor">
    <cofactor evidence="1">
        <name>Mg(2+)</name>
        <dbReference type="ChEBI" id="CHEBI:18420"/>
    </cofactor>
</comment>
<dbReference type="KEGG" id="sbae:DSM104329_00735"/>
<evidence type="ECO:0000256" key="4">
    <source>
        <dbReference type="ARBA" id="ARBA00022630"/>
    </source>
</evidence>
<sequence length="305" mass="31664">MSTSATVSRAAAPATIAEQRRRFACFGTTVGVSAGGDDRLAVACALAGARAIAEDAHRRLTRFEPGSELSRLNADPRGAVPASDLLRTFAAAVRWAGDASGGLVDATCLAAVEAAGYREHFDPARVERLRRDRPASPLPGEWRLVGVRGDEVVRPAGVRLDSGGLGKGLAADRMAGTLARCASWAVDCAGDLRLGGAAGLLRPVDVGDPFDDERVVHRFHLARGAVATSGVTRRRWAGGHHLVDPRTGAPADTGIVQVTALADRGVVAEVRAKAALLAGPDHAAEHLPDGGLFVTADGRPHLVAR</sequence>
<keyword evidence="5" id="KW-0808">Transferase</keyword>
<accession>A0A9E6XUH8</accession>
<proteinExistence type="predicted"/>
<keyword evidence="4" id="KW-0285">Flavoprotein</keyword>
<evidence type="ECO:0000256" key="8">
    <source>
        <dbReference type="ARBA" id="ARBA00022842"/>
    </source>
</evidence>
<dbReference type="Gene3D" id="3.10.520.10">
    <property type="entry name" value="ApbE-like domains"/>
    <property type="match status" value="1"/>
</dbReference>
<evidence type="ECO:0000256" key="10">
    <source>
        <dbReference type="ARBA" id="ARBA00048540"/>
    </source>
</evidence>
<organism evidence="11 12">
    <name type="scientific">Capillimicrobium parvum</name>
    <dbReference type="NCBI Taxonomy" id="2884022"/>
    <lineage>
        <taxon>Bacteria</taxon>
        <taxon>Bacillati</taxon>
        <taxon>Actinomycetota</taxon>
        <taxon>Thermoleophilia</taxon>
        <taxon>Solirubrobacterales</taxon>
        <taxon>Capillimicrobiaceae</taxon>
        <taxon>Capillimicrobium</taxon>
    </lineage>
</organism>
<dbReference type="InterPro" id="IPR024932">
    <property type="entry name" value="ApbE"/>
</dbReference>
<evidence type="ECO:0000256" key="7">
    <source>
        <dbReference type="ARBA" id="ARBA00022827"/>
    </source>
</evidence>
<dbReference type="PANTHER" id="PTHR30040:SF2">
    <property type="entry name" value="FAD:PROTEIN FMN TRANSFERASE"/>
    <property type="match status" value="1"/>
</dbReference>
<comment type="catalytic activity">
    <reaction evidence="10">
        <text>L-threonyl-[protein] + FAD = FMN-L-threonyl-[protein] + AMP + H(+)</text>
        <dbReference type="Rhea" id="RHEA:36847"/>
        <dbReference type="Rhea" id="RHEA-COMP:11060"/>
        <dbReference type="Rhea" id="RHEA-COMP:11061"/>
        <dbReference type="ChEBI" id="CHEBI:15378"/>
        <dbReference type="ChEBI" id="CHEBI:30013"/>
        <dbReference type="ChEBI" id="CHEBI:57692"/>
        <dbReference type="ChEBI" id="CHEBI:74257"/>
        <dbReference type="ChEBI" id="CHEBI:456215"/>
        <dbReference type="EC" id="2.7.1.180"/>
    </reaction>
</comment>